<feature type="region of interest" description="Disordered" evidence="1">
    <location>
        <begin position="303"/>
        <end position="331"/>
    </location>
</feature>
<feature type="compositionally biased region" description="Low complexity" evidence="1">
    <location>
        <begin position="303"/>
        <end position="321"/>
    </location>
</feature>
<dbReference type="Proteomes" id="UP001367676">
    <property type="component" value="Unassembled WGS sequence"/>
</dbReference>
<evidence type="ECO:0000256" key="1">
    <source>
        <dbReference type="SAM" id="MobiDB-lite"/>
    </source>
</evidence>
<evidence type="ECO:0000313" key="3">
    <source>
        <dbReference type="Proteomes" id="UP001367676"/>
    </source>
</evidence>
<accession>A0AAN9Y4M6</accession>
<keyword evidence="3" id="KW-1185">Reference proteome</keyword>
<organism evidence="2 3">
    <name type="scientific">Parthenolecanium corni</name>
    <dbReference type="NCBI Taxonomy" id="536013"/>
    <lineage>
        <taxon>Eukaryota</taxon>
        <taxon>Metazoa</taxon>
        <taxon>Ecdysozoa</taxon>
        <taxon>Arthropoda</taxon>
        <taxon>Hexapoda</taxon>
        <taxon>Insecta</taxon>
        <taxon>Pterygota</taxon>
        <taxon>Neoptera</taxon>
        <taxon>Paraneoptera</taxon>
        <taxon>Hemiptera</taxon>
        <taxon>Sternorrhyncha</taxon>
        <taxon>Coccoidea</taxon>
        <taxon>Coccidae</taxon>
        <taxon>Parthenolecanium</taxon>
    </lineage>
</organism>
<reference evidence="2 3" key="1">
    <citation type="submission" date="2024-03" db="EMBL/GenBank/DDBJ databases">
        <title>Adaptation during the transition from Ophiocordyceps entomopathogen to insect associate is accompanied by gene loss and intensified selection.</title>
        <authorList>
            <person name="Ward C.M."/>
            <person name="Onetto C.A."/>
            <person name="Borneman A.R."/>
        </authorList>
    </citation>
    <scope>NUCLEOTIDE SEQUENCE [LARGE SCALE GENOMIC DNA]</scope>
    <source>
        <strain evidence="2">AWRI1</strain>
        <tissue evidence="2">Single Adult Female</tissue>
    </source>
</reference>
<name>A0AAN9Y4M6_9HEMI</name>
<evidence type="ECO:0000313" key="2">
    <source>
        <dbReference type="EMBL" id="KAK7591002.1"/>
    </source>
</evidence>
<gene>
    <name evidence="2" type="ORF">V9T40_002615</name>
</gene>
<sequence>MAKFQIFICLEGTDKTTFPVIKRIRRVGEDTWYGFPEDLQKASQHTDLVKLPTVKNAIASMKGRGSFRNIVLSLSDDLQKMYTDDDGNFVCNDYVLGEIRFASNPESSKMDTMVTCLEKLAAPKEESIKEILKHLLIEKFTSKNKNVEAWCNRFEKESIRFQLKGRRQIEVFKSCLDSSLNNWFVVTQENLPVDAEWSSWKAEMVSNFGDNSFKPVCSAIGYKYLGGSYIDYTVNKEKMLIETNKDLPKSVILDLIVYGLPSHIIKSLNRKNVTSLQILKDKLKKYEGEDKNFDNSKPVRFFGKSSDKSSSPSSFRSFENKSNSKNNVNTGKRLNYIRKPCSICLAKGSERLHSESVCWFKDRPESMLKSVNNVMLESTSNSSDEETPKN</sequence>
<comment type="caution">
    <text evidence="2">The sequence shown here is derived from an EMBL/GenBank/DDBJ whole genome shotgun (WGS) entry which is preliminary data.</text>
</comment>
<dbReference type="EMBL" id="JBBCAQ010000022">
    <property type="protein sequence ID" value="KAK7591002.1"/>
    <property type="molecule type" value="Genomic_DNA"/>
</dbReference>
<dbReference type="AlphaFoldDB" id="A0AAN9Y4M6"/>
<proteinExistence type="predicted"/>
<protein>
    <submittedName>
        <fullName evidence="2">Uncharacterized protein</fullName>
    </submittedName>
</protein>